<accession>A0A835THE4</accession>
<reference evidence="1" key="1">
    <citation type="journal article" date="2020" name="bioRxiv">
        <title>Comparative genomics of Chlamydomonas.</title>
        <authorList>
            <person name="Craig R.J."/>
            <person name="Hasan A.R."/>
            <person name="Ness R.W."/>
            <person name="Keightley P.D."/>
        </authorList>
    </citation>
    <scope>NUCLEOTIDE SEQUENCE</scope>
    <source>
        <strain evidence="1">CCAP 11/173</strain>
    </source>
</reference>
<evidence type="ECO:0000313" key="1">
    <source>
        <dbReference type="EMBL" id="KAG2438336.1"/>
    </source>
</evidence>
<proteinExistence type="predicted"/>
<sequence length="139" mass="15343">MFDSRLRRLRPATRKAIAAFLATAADQDPLLVLEWQDHLRVWPQHVGGIRAAVLNALEALGGVRCPEDADHAVFFRTPAALFRAADEIREHHFDFVGISAAMSASTGLPQRAAVARSITIFKVNGRAQLVPEANQFFKL</sequence>
<dbReference type="OrthoDB" id="530681at2759"/>
<protein>
    <submittedName>
        <fullName evidence="1">Uncharacterized protein</fullName>
    </submittedName>
</protein>
<organism evidence="1 2">
    <name type="scientific">Chlamydomonas schloesseri</name>
    <dbReference type="NCBI Taxonomy" id="2026947"/>
    <lineage>
        <taxon>Eukaryota</taxon>
        <taxon>Viridiplantae</taxon>
        <taxon>Chlorophyta</taxon>
        <taxon>core chlorophytes</taxon>
        <taxon>Chlorophyceae</taxon>
        <taxon>CS clade</taxon>
        <taxon>Chlamydomonadales</taxon>
        <taxon>Chlamydomonadaceae</taxon>
        <taxon>Chlamydomonas</taxon>
    </lineage>
</organism>
<dbReference type="AlphaFoldDB" id="A0A835THE4"/>
<name>A0A835THE4_9CHLO</name>
<gene>
    <name evidence="1" type="ORF">HYH02_011032</name>
</gene>
<dbReference type="EMBL" id="JAEHOD010000044">
    <property type="protein sequence ID" value="KAG2438336.1"/>
    <property type="molecule type" value="Genomic_DNA"/>
</dbReference>
<dbReference type="Proteomes" id="UP000613740">
    <property type="component" value="Unassembled WGS sequence"/>
</dbReference>
<keyword evidence="2" id="KW-1185">Reference proteome</keyword>
<comment type="caution">
    <text evidence="1">The sequence shown here is derived from an EMBL/GenBank/DDBJ whole genome shotgun (WGS) entry which is preliminary data.</text>
</comment>
<evidence type="ECO:0000313" key="2">
    <source>
        <dbReference type="Proteomes" id="UP000613740"/>
    </source>
</evidence>